<evidence type="ECO:0000259" key="1">
    <source>
        <dbReference type="Pfam" id="PF08501"/>
    </source>
</evidence>
<dbReference type="Proteomes" id="UP000030641">
    <property type="component" value="Unassembled WGS sequence"/>
</dbReference>
<reference evidence="2 3" key="1">
    <citation type="journal article" date="2014" name="BMC Genomics">
        <title>Genome sequencing of four Aureobasidium pullulans varieties: biotechnological potential, stress tolerance, and description of new species.</title>
        <authorList>
            <person name="Gostin Ar C."/>
            <person name="Ohm R.A."/>
            <person name="Kogej T."/>
            <person name="Sonjak S."/>
            <person name="Turk M."/>
            <person name="Zajc J."/>
            <person name="Zalar P."/>
            <person name="Grube M."/>
            <person name="Sun H."/>
            <person name="Han J."/>
            <person name="Sharma A."/>
            <person name="Chiniquy J."/>
            <person name="Ngan C.Y."/>
            <person name="Lipzen A."/>
            <person name="Barry K."/>
            <person name="Grigoriev I.V."/>
            <person name="Gunde-Cimerman N."/>
        </authorList>
    </citation>
    <scope>NUCLEOTIDE SEQUENCE [LARGE SCALE GENOMIC DNA]</scope>
    <source>
        <strain evidence="2 3">EXF-2481</strain>
    </source>
</reference>
<dbReference type="Gene3D" id="3.40.50.10860">
    <property type="entry name" value="Leucine Dehydrogenase, chain A, domain 1"/>
    <property type="match status" value="1"/>
</dbReference>
<evidence type="ECO:0000313" key="3">
    <source>
        <dbReference type="Proteomes" id="UP000030641"/>
    </source>
</evidence>
<evidence type="ECO:0000313" key="2">
    <source>
        <dbReference type="EMBL" id="KEQ97071.1"/>
    </source>
</evidence>
<dbReference type="GO" id="GO:0004764">
    <property type="term" value="F:shikimate 3-dehydrogenase (NADP+) activity"/>
    <property type="evidence" value="ECO:0007669"/>
    <property type="project" value="InterPro"/>
</dbReference>
<dbReference type="PANTHER" id="PTHR21089">
    <property type="entry name" value="SHIKIMATE DEHYDROGENASE"/>
    <property type="match status" value="1"/>
</dbReference>
<dbReference type="AlphaFoldDB" id="A0A074ZEK4"/>
<dbReference type="InterPro" id="IPR046346">
    <property type="entry name" value="Aminoacid_DH-like_N_sf"/>
</dbReference>
<dbReference type="SUPFAM" id="SSF51735">
    <property type="entry name" value="NAD(P)-binding Rossmann-fold domains"/>
    <property type="match status" value="1"/>
</dbReference>
<dbReference type="STRING" id="1043005.A0A074ZEK4"/>
<dbReference type="OrthoDB" id="204377at2759"/>
<dbReference type="InParanoid" id="A0A074ZEK4"/>
<dbReference type="InterPro" id="IPR022893">
    <property type="entry name" value="Shikimate_DH_fam"/>
</dbReference>
<dbReference type="SUPFAM" id="SSF53223">
    <property type="entry name" value="Aminoacid dehydrogenase-like, N-terminal domain"/>
    <property type="match status" value="1"/>
</dbReference>
<dbReference type="EMBL" id="KL584755">
    <property type="protein sequence ID" value="KEQ97071.1"/>
    <property type="molecule type" value="Genomic_DNA"/>
</dbReference>
<dbReference type="Gene3D" id="3.40.50.720">
    <property type="entry name" value="NAD(P)-binding Rossmann-like Domain"/>
    <property type="match status" value="1"/>
</dbReference>
<dbReference type="HOGENOM" id="CLU_044063_1_0_1"/>
<dbReference type="CDD" id="cd01065">
    <property type="entry name" value="NAD_bind_Shikimate_DH"/>
    <property type="match status" value="1"/>
</dbReference>
<sequence length="313" mass="34302">MVMNDQTVVCETPDFSHVEKFGLLFGYPIAHSYSPLMHQTVYDNIGYKWQQFLLESTDMSHFLELMSHPKFYGASVTMPHKVTILSHLDELTDEGRAVGACNTVFLKHVDNRRIYVGTNTDIIGIRDAFWQNMPDRDAFQGKPALVVGGGGAARSAIYTLKIFMKATTVYLVNRDKAEVDAVISWCGDHGYGEGLVHVATVDQAHAAQSVGAVVACVPNFTPASAAEIEARNILVTFLDKSKGAILEMCYHPKPWTQISELAEKAGWKVILGTEAMIYQGCAQDSCWTGKTIAGLPVTEVKAAIAEKLKAPDS</sequence>
<keyword evidence="3" id="KW-1185">Reference proteome</keyword>
<protein>
    <recommendedName>
        <fullName evidence="1">Shikimate dehydrogenase substrate binding N-terminal domain-containing protein</fullName>
    </recommendedName>
</protein>
<accession>A0A074ZEK4</accession>
<dbReference type="InterPro" id="IPR013708">
    <property type="entry name" value="Shikimate_DH-bd_N"/>
</dbReference>
<dbReference type="PANTHER" id="PTHR21089:SF1">
    <property type="entry name" value="BIFUNCTIONAL 3-DEHYDROQUINATE DEHYDRATASE_SHIKIMATE DEHYDROGENASE, CHLOROPLASTIC"/>
    <property type="match status" value="1"/>
</dbReference>
<dbReference type="GO" id="GO:0019632">
    <property type="term" value="P:shikimate metabolic process"/>
    <property type="evidence" value="ECO:0007669"/>
    <property type="project" value="TreeGrafter"/>
</dbReference>
<dbReference type="InterPro" id="IPR036291">
    <property type="entry name" value="NAD(P)-bd_dom_sf"/>
</dbReference>
<proteinExistence type="predicted"/>
<organism evidence="2 3">
    <name type="scientific">Aureobasidium subglaciale (strain EXF-2481)</name>
    <name type="common">Aureobasidium pullulans var. subglaciale</name>
    <dbReference type="NCBI Taxonomy" id="1043005"/>
    <lineage>
        <taxon>Eukaryota</taxon>
        <taxon>Fungi</taxon>
        <taxon>Dikarya</taxon>
        <taxon>Ascomycota</taxon>
        <taxon>Pezizomycotina</taxon>
        <taxon>Dothideomycetes</taxon>
        <taxon>Dothideomycetidae</taxon>
        <taxon>Dothideales</taxon>
        <taxon>Saccotheciaceae</taxon>
        <taxon>Aureobasidium</taxon>
    </lineage>
</organism>
<feature type="domain" description="Shikimate dehydrogenase substrate binding N-terminal" evidence="1">
    <location>
        <begin position="24"/>
        <end position="104"/>
    </location>
</feature>
<dbReference type="RefSeq" id="XP_013345616.1">
    <property type="nucleotide sequence ID" value="XM_013490162.1"/>
</dbReference>
<gene>
    <name evidence="2" type="ORF">AUEXF2481DRAFT_629093</name>
</gene>
<dbReference type="OMA" id="CNTIFRD"/>
<dbReference type="GO" id="GO:0009423">
    <property type="term" value="P:chorismate biosynthetic process"/>
    <property type="evidence" value="ECO:0007669"/>
    <property type="project" value="TreeGrafter"/>
</dbReference>
<name>A0A074ZEK4_AURSE</name>
<dbReference type="GeneID" id="25369682"/>
<dbReference type="Pfam" id="PF08501">
    <property type="entry name" value="Shikimate_dh_N"/>
    <property type="match status" value="1"/>
</dbReference>